<dbReference type="EMBL" id="BAABQU010000012">
    <property type="protein sequence ID" value="GAA5439769.1"/>
    <property type="molecule type" value="Genomic_DNA"/>
</dbReference>
<keyword evidence="2" id="KW-1185">Reference proteome</keyword>
<evidence type="ECO:0000313" key="2">
    <source>
        <dbReference type="Proteomes" id="UP001423409"/>
    </source>
</evidence>
<dbReference type="Gene3D" id="2.40.360.20">
    <property type="match status" value="1"/>
</dbReference>
<comment type="caution">
    <text evidence="1">The sequence shown here is derived from an EMBL/GenBank/DDBJ whole genome shotgun (WGS) entry which is preliminary data.</text>
</comment>
<reference evidence="1 2" key="1">
    <citation type="submission" date="2024-02" db="EMBL/GenBank/DDBJ databases">
        <title>Deinococcus caeni NBRC 101312.</title>
        <authorList>
            <person name="Ichikawa N."/>
            <person name="Katano-Makiyama Y."/>
            <person name="Hidaka K."/>
        </authorList>
    </citation>
    <scope>NUCLEOTIDE SEQUENCE [LARGE SCALE GENOMIC DNA]</scope>
    <source>
        <strain evidence="1 2">NBRC 101312</strain>
    </source>
</reference>
<gene>
    <name evidence="1" type="ORF">Dcae01_01275</name>
</gene>
<proteinExistence type="predicted"/>
<evidence type="ECO:0000313" key="1">
    <source>
        <dbReference type="EMBL" id="GAA5439769.1"/>
    </source>
</evidence>
<protein>
    <recommendedName>
        <fullName evidence="3">DUF3108 domain-containing protein</fullName>
    </recommendedName>
</protein>
<organism evidence="1 2">
    <name type="scientific">Deinococcus caeni</name>
    <dbReference type="NCBI Taxonomy" id="569127"/>
    <lineage>
        <taxon>Bacteria</taxon>
        <taxon>Thermotogati</taxon>
        <taxon>Deinococcota</taxon>
        <taxon>Deinococci</taxon>
        <taxon>Deinococcales</taxon>
        <taxon>Deinococcaceae</taxon>
        <taxon>Deinococcus</taxon>
    </lineage>
</organism>
<sequence>MFPDRMDRMKRFTLKAMRGRLLPALSAAFRRPRSAWPAALLVPALLVPALLGACAPAATQPVTVQASTPVSGVSFYPQQSGLAWSYQLEGEDAAAPAYTLRSLGPTVFAGQPVVSFQLTGRGADQTWFRTVGADGVRLLGLRKPGVNVRLDPPWQEYPAEGAWRVGLAWQGQSEITLSGDDGRVQKRGQLNYSYVVQERRTVQTPGGRFDVWVVTRQISDTVGGLFPATQQLWFAPFVGEVRSPEALLLTGRNFTTRSGGQ</sequence>
<name>A0ABP9UEG4_9DEIO</name>
<dbReference type="Proteomes" id="UP001423409">
    <property type="component" value="Unassembled WGS sequence"/>
</dbReference>
<evidence type="ECO:0008006" key="3">
    <source>
        <dbReference type="Google" id="ProtNLM"/>
    </source>
</evidence>
<accession>A0ABP9UEG4</accession>